<dbReference type="InterPro" id="IPR011989">
    <property type="entry name" value="ARM-like"/>
</dbReference>
<dbReference type="RefSeq" id="WP_058145801.1">
    <property type="nucleotide sequence ID" value="NZ_CP027169.1"/>
</dbReference>
<organism evidence="1 2">
    <name type="scientific">Pseudomonas paraeruginosa</name>
    <dbReference type="NCBI Taxonomy" id="2994495"/>
    <lineage>
        <taxon>Bacteria</taxon>
        <taxon>Pseudomonadati</taxon>
        <taxon>Pseudomonadota</taxon>
        <taxon>Gammaproteobacteria</taxon>
        <taxon>Pseudomonadales</taxon>
        <taxon>Pseudomonadaceae</taxon>
        <taxon>Pseudomonas</taxon>
    </lineage>
</organism>
<name>A0A2R3ILD2_9PSED</name>
<dbReference type="InterPro" id="IPR016024">
    <property type="entry name" value="ARM-type_fold"/>
</dbReference>
<dbReference type="SUPFAM" id="SSF48371">
    <property type="entry name" value="ARM repeat"/>
    <property type="match status" value="2"/>
</dbReference>
<reference evidence="1 2" key="1">
    <citation type="submission" date="2018-02" db="EMBL/GenBank/DDBJ databases">
        <title>FDA/CDC Antimicrobial Resistant Isolate Bank Genome Sequencing.</title>
        <authorList>
            <person name="Benahmed F.H."/>
            <person name="Lutgring J.D."/>
            <person name="Yoo B."/>
            <person name="Machado M."/>
            <person name="Brown A."/>
            <person name="McAllister G."/>
            <person name="Perry A."/>
            <person name="Halpin A.L."/>
            <person name="Vavikolanu K."/>
            <person name="Ott S."/>
            <person name="Zhao X."/>
            <person name="Tallon L.J."/>
            <person name="Sadzewicz L."/>
            <person name="Aluvathingal J."/>
            <person name="Nadendla S."/>
            <person name="Voskania-kordi A."/>
            <person name="Simonyan V."/>
            <person name="Patel J."/>
            <person name="Shawar R.M."/>
        </authorList>
    </citation>
    <scope>NUCLEOTIDE SEQUENCE [LARGE SCALE GENOMIC DNA]</scope>
    <source>
        <strain evidence="1 2">AR_0356</strain>
    </source>
</reference>
<protein>
    <submittedName>
        <fullName evidence="1">HEAT repeat family protein</fullName>
    </submittedName>
</protein>
<accession>A0A2R3ILD2</accession>
<evidence type="ECO:0000313" key="1">
    <source>
        <dbReference type="EMBL" id="AVK02742.1"/>
    </source>
</evidence>
<dbReference type="Proteomes" id="UP000238390">
    <property type="component" value="Chromosome"/>
</dbReference>
<dbReference type="Gene3D" id="1.25.10.10">
    <property type="entry name" value="Leucine-rich Repeat Variant"/>
    <property type="match status" value="1"/>
</dbReference>
<keyword evidence="2" id="KW-1185">Reference proteome</keyword>
<sequence>MQRLKLWLQRQRQAPFTDTWTERHRREALGLVERRLWENDVDWVELSRSCNGFVREAAVLGLSASNDAEALAALIERANDWVGPVRAAAREGLERYLVSECVPALLGALPQWVALGRKNRVDHGDLLDRLAVLLAGAEHRGQVLEALLRQRSASARFLLEVLLRPGQSGRFEVLERALSSPDPSVRRQALHEAAALPPDSAIRLLESGLRDHGASLRAQALHLYDRALGAEPLPAAVQARALLDASPSVRNLALYLAKAAGTDVDAILAERLAWMPTTKAEWLGLLGLARDRQAQAVAPLARQALRHPAQQVRGAALDTLAALPAEDLADACLQALRDPSGKVFAKAAQCLRSAAPGICPQRLDEVLRQLLEDAAYGRADRLLALKPYWQQLDYLLQTRPELAADAWQPLLFAWRERRSGTIDYATSPARREELLEHLQALQEQGLLSRQIVIDALR</sequence>
<gene>
    <name evidence="1" type="ORF">CSB93_0099</name>
</gene>
<evidence type="ECO:0000313" key="2">
    <source>
        <dbReference type="Proteomes" id="UP000238390"/>
    </source>
</evidence>
<dbReference type="EMBL" id="CP027169">
    <property type="protein sequence ID" value="AVK02742.1"/>
    <property type="molecule type" value="Genomic_DNA"/>
</dbReference>
<proteinExistence type="predicted"/>
<dbReference type="AlphaFoldDB" id="A0A2R3ILD2"/>